<feature type="compositionally biased region" description="Basic and acidic residues" evidence="1">
    <location>
        <begin position="254"/>
        <end position="265"/>
    </location>
</feature>
<organism evidence="2 3">
    <name type="scientific">Paramecium tetraurelia</name>
    <dbReference type="NCBI Taxonomy" id="5888"/>
    <lineage>
        <taxon>Eukaryota</taxon>
        <taxon>Sar</taxon>
        <taxon>Alveolata</taxon>
        <taxon>Ciliophora</taxon>
        <taxon>Intramacronucleata</taxon>
        <taxon>Oligohymenophorea</taxon>
        <taxon>Peniculida</taxon>
        <taxon>Parameciidae</taxon>
        <taxon>Paramecium</taxon>
    </lineage>
</organism>
<name>A0DAC8_PARTE</name>
<dbReference type="Proteomes" id="UP000000600">
    <property type="component" value="Unassembled WGS sequence"/>
</dbReference>
<dbReference type="eggNOG" id="ENOG502QSJK">
    <property type="taxonomic scope" value="Eukaryota"/>
</dbReference>
<dbReference type="AlphaFoldDB" id="A0DAC8"/>
<dbReference type="InParanoid" id="A0DAC8"/>
<dbReference type="GeneID" id="5033177"/>
<dbReference type="InterPro" id="IPR010736">
    <property type="entry name" value="SHIPPO-rpt"/>
</dbReference>
<dbReference type="KEGG" id="ptm:GSPATT00014902001"/>
<dbReference type="HOGENOM" id="CLU_052114_0_0_1"/>
<reference evidence="2 3" key="1">
    <citation type="journal article" date="2006" name="Nature">
        <title>Global trends of whole-genome duplications revealed by the ciliate Paramecium tetraurelia.</title>
        <authorList>
            <consortium name="Genoscope"/>
            <person name="Aury J.-M."/>
            <person name="Jaillon O."/>
            <person name="Duret L."/>
            <person name="Noel B."/>
            <person name="Jubin C."/>
            <person name="Porcel B.M."/>
            <person name="Segurens B."/>
            <person name="Daubin V."/>
            <person name="Anthouard V."/>
            <person name="Aiach N."/>
            <person name="Arnaiz O."/>
            <person name="Billaut A."/>
            <person name="Beisson J."/>
            <person name="Blanc I."/>
            <person name="Bouhouche K."/>
            <person name="Camara F."/>
            <person name="Duharcourt S."/>
            <person name="Guigo R."/>
            <person name="Gogendeau D."/>
            <person name="Katinka M."/>
            <person name="Keller A.-M."/>
            <person name="Kissmehl R."/>
            <person name="Klotz C."/>
            <person name="Koll F."/>
            <person name="Le Moue A."/>
            <person name="Lepere C."/>
            <person name="Malinsky S."/>
            <person name="Nowacki M."/>
            <person name="Nowak J.K."/>
            <person name="Plattner H."/>
            <person name="Poulain J."/>
            <person name="Ruiz F."/>
            <person name="Serrano V."/>
            <person name="Zagulski M."/>
            <person name="Dessen P."/>
            <person name="Betermier M."/>
            <person name="Weissenbach J."/>
            <person name="Scarpelli C."/>
            <person name="Schachter V."/>
            <person name="Sperling L."/>
            <person name="Meyer E."/>
            <person name="Cohen J."/>
            <person name="Wincker P."/>
        </authorList>
    </citation>
    <scope>NUCLEOTIDE SEQUENCE [LARGE SCALE GENOMIC DNA]</scope>
    <source>
        <strain evidence="2 3">Stock d4-2</strain>
    </source>
</reference>
<proteinExistence type="predicted"/>
<dbReference type="EMBL" id="CT868352">
    <property type="protein sequence ID" value="CAK79995.1"/>
    <property type="molecule type" value="Genomic_DNA"/>
</dbReference>
<accession>A0DAC8</accession>
<evidence type="ECO:0000256" key="1">
    <source>
        <dbReference type="SAM" id="MobiDB-lite"/>
    </source>
</evidence>
<dbReference type="OrthoDB" id="445580at2759"/>
<feature type="region of interest" description="Disordered" evidence="1">
    <location>
        <begin position="1"/>
        <end position="41"/>
    </location>
</feature>
<dbReference type="PANTHER" id="PTHR21580:SF28">
    <property type="entry name" value="BOREALIN N-TERMINAL DOMAIN-CONTAINING PROTEIN-RELATED"/>
    <property type="match status" value="1"/>
</dbReference>
<dbReference type="OMA" id="PNHYNIR"/>
<dbReference type="RefSeq" id="XP_001447392.1">
    <property type="nucleotide sequence ID" value="XM_001447355.1"/>
</dbReference>
<dbReference type="InterPro" id="IPR051291">
    <property type="entry name" value="CIMAP"/>
</dbReference>
<keyword evidence="3" id="KW-1185">Reference proteome</keyword>
<gene>
    <name evidence="2" type="ORF">GSPATT00014902001</name>
</gene>
<sequence>MVSAFSIGKAQRSTQPRSETPGPGAYQPMKRQKMTPPSFKFGSGNRSGLLKVFAPGPGAYEHPSRVTKEGPKYSFGLKKPTVLAKQGPGPGKYTAFILPGAYNPNYRTMVKALPNYSIGAKLSQNYSTFQPGPGAYENPSTVMGVPCMKQGFPHSKRDGFYEMTRTPGPGSYLKRPNSAGPQYKFGTASRGAFSEIKNPGPGEYEARSEFNVSQKGFSMLSRRNQTQQEQVPGPGTYNWEKKQKLRPPSYKIGNETRDSLNREMIRTPGPGTYESRYEFARPKSAQVRIGSANRRPLSDTRDIPGPGTYDLNTKIGEGPKHQILGSKYEPTTTLNQPGPGAYNPNDGPSKQRPASAKIGTGQRAELNAGFGKDAPGPGNYNLRGSSDGPRWGFGTGLRPNLNQTDQSVPGPGNYNLKPTFADVPSYLLNK</sequence>
<evidence type="ECO:0000313" key="3">
    <source>
        <dbReference type="Proteomes" id="UP000000600"/>
    </source>
</evidence>
<feature type="region of interest" description="Disordered" evidence="1">
    <location>
        <begin position="223"/>
        <end position="430"/>
    </location>
</feature>
<evidence type="ECO:0000313" key="2">
    <source>
        <dbReference type="EMBL" id="CAK79995.1"/>
    </source>
</evidence>
<dbReference type="PANTHER" id="PTHR21580">
    <property type="entry name" value="SHIPPO-1-RELATED"/>
    <property type="match status" value="1"/>
</dbReference>
<protein>
    <submittedName>
        <fullName evidence="2">Uncharacterized protein</fullName>
    </submittedName>
</protein>
<dbReference type="Pfam" id="PF07004">
    <property type="entry name" value="SHIPPO-rpt"/>
    <property type="match status" value="11"/>
</dbReference>